<dbReference type="Gene3D" id="3.40.50.11970">
    <property type="match status" value="1"/>
</dbReference>
<name>A0A6A7KD40_9FIRM</name>
<evidence type="ECO:0000313" key="2">
    <source>
        <dbReference type="Proteomes" id="UP000440004"/>
    </source>
</evidence>
<keyword evidence="2" id="KW-1185">Reference proteome</keyword>
<dbReference type="EMBL" id="WHNX01000052">
    <property type="protein sequence ID" value="MPW27265.1"/>
    <property type="molecule type" value="Genomic_DNA"/>
</dbReference>
<protein>
    <recommendedName>
        <fullName evidence="3">Clostripain</fullName>
    </recommendedName>
</protein>
<dbReference type="InterPro" id="IPR005077">
    <property type="entry name" value="Peptidase_C11"/>
</dbReference>
<dbReference type="PANTHER" id="PTHR37835">
    <property type="entry name" value="ALPHA-CLOSTRIPAIN"/>
    <property type="match status" value="1"/>
</dbReference>
<dbReference type="AlphaFoldDB" id="A0A6A7KD40"/>
<reference evidence="1 2" key="1">
    <citation type="submission" date="2019-10" db="EMBL/GenBank/DDBJ databases">
        <title>Alkalibaculum tamaniensis sp.nov., a new alkaliphilic acetogen, isolated on methoxylated aromatics from a mud volcano.</title>
        <authorList>
            <person name="Khomyakova M.A."/>
            <person name="Merkel A.Y."/>
            <person name="Bonch-Osmolovskaya E.A."/>
            <person name="Slobodkin A.I."/>
        </authorList>
    </citation>
    <scope>NUCLEOTIDE SEQUENCE [LARGE SCALE GENOMIC DNA]</scope>
    <source>
        <strain evidence="1 2">M08DMB</strain>
    </source>
</reference>
<proteinExistence type="predicted"/>
<evidence type="ECO:0000313" key="1">
    <source>
        <dbReference type="EMBL" id="MPW27265.1"/>
    </source>
</evidence>
<comment type="caution">
    <text evidence="1">The sequence shown here is derived from an EMBL/GenBank/DDBJ whole genome shotgun (WGS) entry which is preliminary data.</text>
</comment>
<evidence type="ECO:0008006" key="3">
    <source>
        <dbReference type="Google" id="ProtNLM"/>
    </source>
</evidence>
<gene>
    <name evidence="1" type="ORF">GC105_15975</name>
</gene>
<organism evidence="1 2">
    <name type="scientific">Alkalibaculum sporogenes</name>
    <dbReference type="NCBI Taxonomy" id="2655001"/>
    <lineage>
        <taxon>Bacteria</taxon>
        <taxon>Bacillati</taxon>
        <taxon>Bacillota</taxon>
        <taxon>Clostridia</taxon>
        <taxon>Eubacteriales</taxon>
        <taxon>Eubacteriaceae</taxon>
        <taxon>Alkalibaculum</taxon>
    </lineage>
</organism>
<dbReference type="Proteomes" id="UP000440004">
    <property type="component" value="Unassembled WGS sequence"/>
</dbReference>
<accession>A0A6A7KD40</accession>
<sequence length="622" mass="70207">MRLILGGFTLKKVIVFMLLLFTIVCLSCTNQGDRLKNNELKEYTFLIYMNGSDLETEHGAGTSDLYEMMKAGTTDNINVVIETGGTKNWQNHYIDASQNQRWLVKKNNLEKLQDLGTKNMGVSSTLKDFLVWGVSNYPAQKHVLILWNHGGGSISGFGYDERHFYDTLLLVELEQALTDAMATTGVKLEMIGFDACLMATIETADVVAPFANYLVASTELEPAIGWEYSAFLKKASEEKLDGEMLGKEIADSFYKDTKKYGLNDTVTLSVIDTSRIGILKKSFENFIMKADEDIYDASVFNQISNTVSRAEYYGGQSPSEGYSNMIDLGDLASKLSDDYAQDKNDIVNNVNDAVVYQIKGKARGKSTGISVYFPYYNKENIEYELPVYGTIDFSEPYNDFLTRYTEVARNDTSEIEFASENINKEGNSYKANVKSSEMENVSQVRTVLGKKIDENKILLYGGSPSANYNKGEINTEFDNKWLSINGNMVYSYVTRVEDDYITYSLPAVLNDEYVNIKVAWYADDGEDGYYKILGAWHGVIPESKIVRKEIIEVKQGDVIKPIFKEYNIDKKEAKSIEGKAFILLDDPEIIIKELDEEDLVLGFCIDDYSLNQCYSNFIPIEE</sequence>
<dbReference type="Pfam" id="PF03415">
    <property type="entry name" value="Peptidase_C11"/>
    <property type="match status" value="1"/>
</dbReference>
<dbReference type="PANTHER" id="PTHR37835:SF1">
    <property type="entry name" value="ALPHA-CLOSTRIPAIN"/>
    <property type="match status" value="1"/>
</dbReference>